<sequence length="62" mass="7253">MYKTVDKQAFEGALIIAPHRILLFCQQQFIHKREKISPTKLKKPGIIRFVLSEPYDNGILRI</sequence>
<reference evidence="1" key="1">
    <citation type="submission" date="2012-03" db="EMBL/GenBank/DDBJ databases">
        <title>Functional metagenomics reveals considerable lignocellulase gene clusters in the gut microbiome of a wood-feeding higher termite.</title>
        <authorList>
            <person name="Liu N."/>
        </authorList>
    </citation>
    <scope>NUCLEOTIDE SEQUENCE</scope>
</reference>
<evidence type="ECO:0000313" key="1">
    <source>
        <dbReference type="EMBL" id="AGS53433.1"/>
    </source>
</evidence>
<proteinExistence type="predicted"/>
<name>A0A806K1H9_9BACT</name>
<protein>
    <submittedName>
        <fullName evidence="1">Uncharacterized protein</fullName>
    </submittedName>
</protein>
<dbReference type="AlphaFoldDB" id="A0A806K1H9"/>
<dbReference type="EMBL" id="JQ844232">
    <property type="protein sequence ID" value="AGS53433.1"/>
    <property type="molecule type" value="Genomic_DNA"/>
</dbReference>
<organism evidence="1">
    <name type="scientific">uncultured bacterium contig00025</name>
    <dbReference type="NCBI Taxonomy" id="1181514"/>
    <lineage>
        <taxon>Bacteria</taxon>
        <taxon>environmental samples</taxon>
    </lineage>
</organism>
<accession>A0A806K1H9</accession>